<evidence type="ECO:0000313" key="7">
    <source>
        <dbReference type="EMBL" id="EAS02851.3"/>
    </source>
</evidence>
<dbReference type="CDD" id="cd04048">
    <property type="entry name" value="C2A_Copine"/>
    <property type="match status" value="1"/>
</dbReference>
<dbReference type="GO" id="GO:0071277">
    <property type="term" value="P:cellular response to calcium ion"/>
    <property type="evidence" value="ECO:0007669"/>
    <property type="project" value="TreeGrafter"/>
</dbReference>
<protein>
    <submittedName>
        <fullName evidence="7">Copine protein</fullName>
    </submittedName>
</protein>
<dbReference type="PROSITE" id="PS50004">
    <property type="entry name" value="C2"/>
    <property type="match status" value="1"/>
</dbReference>
<gene>
    <name evidence="7" type="ORF">TTHERM_00353370</name>
</gene>
<dbReference type="PANTHER" id="PTHR10857:SF106">
    <property type="entry name" value="C2 DOMAIN-CONTAINING PROTEIN"/>
    <property type="match status" value="1"/>
</dbReference>
<evidence type="ECO:0000259" key="6">
    <source>
        <dbReference type="PROSITE" id="PS50089"/>
    </source>
</evidence>
<reference evidence="8" key="1">
    <citation type="journal article" date="2006" name="PLoS Biol.">
        <title>Macronuclear genome sequence of the ciliate Tetrahymena thermophila, a model eukaryote.</title>
        <authorList>
            <person name="Eisen J.A."/>
            <person name="Coyne R.S."/>
            <person name="Wu M."/>
            <person name="Wu D."/>
            <person name="Thiagarajan M."/>
            <person name="Wortman J.R."/>
            <person name="Badger J.H."/>
            <person name="Ren Q."/>
            <person name="Amedeo P."/>
            <person name="Jones K.M."/>
            <person name="Tallon L.J."/>
            <person name="Delcher A.L."/>
            <person name="Salzberg S.L."/>
            <person name="Silva J.C."/>
            <person name="Haas B.J."/>
            <person name="Majoros W.H."/>
            <person name="Farzad M."/>
            <person name="Carlton J.M."/>
            <person name="Smith R.K. Jr."/>
            <person name="Garg J."/>
            <person name="Pearlman R.E."/>
            <person name="Karrer K.M."/>
            <person name="Sun L."/>
            <person name="Manning G."/>
            <person name="Elde N.C."/>
            <person name="Turkewitz A.P."/>
            <person name="Asai D.J."/>
            <person name="Wilkes D.E."/>
            <person name="Wang Y."/>
            <person name="Cai H."/>
            <person name="Collins K."/>
            <person name="Stewart B.A."/>
            <person name="Lee S.R."/>
            <person name="Wilamowska K."/>
            <person name="Weinberg Z."/>
            <person name="Ruzzo W.L."/>
            <person name="Wloga D."/>
            <person name="Gaertig J."/>
            <person name="Frankel J."/>
            <person name="Tsao C.-C."/>
            <person name="Gorovsky M.A."/>
            <person name="Keeling P.J."/>
            <person name="Waller R.F."/>
            <person name="Patron N.J."/>
            <person name="Cherry J.M."/>
            <person name="Stover N.A."/>
            <person name="Krieger C.J."/>
            <person name="del Toro C."/>
            <person name="Ryder H.F."/>
            <person name="Williamson S.C."/>
            <person name="Barbeau R.A."/>
            <person name="Hamilton E.P."/>
            <person name="Orias E."/>
        </authorList>
    </citation>
    <scope>NUCLEOTIDE SEQUENCE [LARGE SCALE GENOMIC DNA]</scope>
    <source>
        <strain evidence="8">SB210</strain>
    </source>
</reference>
<dbReference type="InterPro" id="IPR045052">
    <property type="entry name" value="Copine"/>
</dbReference>
<evidence type="ECO:0000256" key="4">
    <source>
        <dbReference type="SAM" id="MobiDB-lite"/>
    </source>
</evidence>
<keyword evidence="2" id="KW-0479">Metal-binding</keyword>
<dbReference type="Pfam" id="PF13920">
    <property type="entry name" value="zf-C3HC4_3"/>
    <property type="match status" value="1"/>
</dbReference>
<evidence type="ECO:0000259" key="5">
    <source>
        <dbReference type="PROSITE" id="PS50004"/>
    </source>
</evidence>
<dbReference type="InterPro" id="IPR010734">
    <property type="entry name" value="Copine_C"/>
</dbReference>
<dbReference type="KEGG" id="tet:TTHERM_00353370"/>
<dbReference type="InterPro" id="IPR013083">
    <property type="entry name" value="Znf_RING/FYVE/PHD"/>
</dbReference>
<feature type="coiled-coil region" evidence="3">
    <location>
        <begin position="11"/>
        <end position="38"/>
    </location>
</feature>
<dbReference type="OrthoDB" id="287121at2759"/>
<dbReference type="SUPFAM" id="SSF53300">
    <property type="entry name" value="vWA-like"/>
    <property type="match status" value="1"/>
</dbReference>
<sequence length="936" mass="109615">MGAIIGKKKKKDKTKSNINKLNDQANQLKDDYHEDTNDAANLAIAICNKDESINVEMHFSCEQLPAMDLLGKTDAVIYVEEKVGDQWIPKGRTEVIPENLNPKFLKYFIFPYNVEKVQTFRLLAYDIDNFDDIEEYIDDNNRYKQDYIGSVEFVLREVMCSSNYQLQKPIFHEKKDNRGFLTIRCNEYDAGGEKMLFHLGCSQFQSKNELFIRVSSQIDGRTYQPIYRTENLKNKKNLVLWNEFEIPLSKFGMDDKAYCKLEVVEFYKDKPEQILGEFENTLSYFKENTKKRQRIIINSLFKGEIIFQNIVSFKRVSFINYLLSNAQICLLTAIDFTNSNKPQTSQDSFHRSIDPDNPNDENQYCKALRQLNDILEQFDHDNLIPLYGFGAKLPPFYNVVSNCFALNGNYFNPLINGSDGVVQTYKEKFMYLQFHGPTIFSEIIKLGAHYAKAEAVSQKNQKYYVMLIVTDSDPNDLDSMIDELVEASAYPISYLIVGLGDNPFPKMQQELKGTGNDYKIHSKRLNKSSERNNIHFFTFSEYCQDQLKLARECMRYLPQQFLQYMDKRGIIPIDTKRDLKTARTEYMRLKIDQHKKRDKQKSQNTAAKIIPEKWQTAMKDEFKEKLLQLGYDEENVNYLIEYENIPAPDLNLFIEMLSLRKEDLKLKKKLEMKDNYNHKNQLSTRVAIPQKVNKAVQKNSMSSKEKVGQRVFQVDANNQLDLIMKRKKKEISSVQQIFIQSIQIQHDPQKFYNQQIKVRRSHSNSSTSNFLFQKNAFQNEKKQQDEEQINKELTSVSDSDCDSSDSDLKRKRNKKKKQFALKKQQNQQKMKLQNQQQDQQINEEMEPIITIQNSTTKANEYLVSQALQNDLNLYFQNTNYCLICNQNQVNTVFMPCGHAGYCQSCTQENLYEDICPICNRKFYTIMLTQFVDESKE</sequence>
<feature type="domain" description="RING-type" evidence="6">
    <location>
        <begin position="881"/>
        <end position="919"/>
    </location>
</feature>
<dbReference type="SUPFAM" id="SSF49562">
    <property type="entry name" value="C2 domain (Calcium/lipid-binding domain, CaLB)"/>
    <property type="match status" value="1"/>
</dbReference>
<dbReference type="SUPFAM" id="SSF57850">
    <property type="entry name" value="RING/U-box"/>
    <property type="match status" value="1"/>
</dbReference>
<feature type="region of interest" description="Disordered" evidence="4">
    <location>
        <begin position="779"/>
        <end position="839"/>
    </location>
</feature>
<evidence type="ECO:0000256" key="3">
    <source>
        <dbReference type="SAM" id="Coils"/>
    </source>
</evidence>
<dbReference type="Gene3D" id="3.30.40.10">
    <property type="entry name" value="Zinc/RING finger domain, C3HC4 (zinc finger)"/>
    <property type="match status" value="1"/>
</dbReference>
<evidence type="ECO:0000256" key="2">
    <source>
        <dbReference type="PROSITE-ProRule" id="PRU00175"/>
    </source>
</evidence>
<dbReference type="Pfam" id="PF07002">
    <property type="entry name" value="Copine"/>
    <property type="match status" value="1"/>
</dbReference>
<dbReference type="AlphaFoldDB" id="I7M3B9"/>
<keyword evidence="3" id="KW-0175">Coiled coil</keyword>
<feature type="domain" description="C2" evidence="5">
    <location>
        <begin position="38"/>
        <end position="168"/>
    </location>
</feature>
<dbReference type="GeneID" id="7835414"/>
<dbReference type="STRING" id="312017.I7M3B9"/>
<dbReference type="PANTHER" id="PTHR10857">
    <property type="entry name" value="COPINE"/>
    <property type="match status" value="1"/>
</dbReference>
<dbReference type="InterPro" id="IPR001841">
    <property type="entry name" value="Znf_RING"/>
</dbReference>
<dbReference type="Gene3D" id="2.60.40.150">
    <property type="entry name" value="C2 domain"/>
    <property type="match status" value="1"/>
</dbReference>
<dbReference type="Pfam" id="PF00168">
    <property type="entry name" value="C2"/>
    <property type="match status" value="1"/>
</dbReference>
<dbReference type="InterPro" id="IPR035892">
    <property type="entry name" value="C2_domain_sf"/>
</dbReference>
<dbReference type="eggNOG" id="KOG1327">
    <property type="taxonomic scope" value="Eukaryota"/>
</dbReference>
<dbReference type="RefSeq" id="XP_001023096.3">
    <property type="nucleotide sequence ID" value="XM_001023096.3"/>
</dbReference>
<feature type="compositionally biased region" description="Basic residues" evidence="4">
    <location>
        <begin position="809"/>
        <end position="820"/>
    </location>
</feature>
<proteinExistence type="inferred from homology"/>
<keyword evidence="2" id="KW-0863">Zinc-finger</keyword>
<evidence type="ECO:0000256" key="1">
    <source>
        <dbReference type="ARBA" id="ARBA00009048"/>
    </source>
</evidence>
<comment type="similarity">
    <text evidence="1">Belongs to the copine family.</text>
</comment>
<dbReference type="InterPro" id="IPR036465">
    <property type="entry name" value="vWFA_dom_sf"/>
</dbReference>
<accession>I7M3B9</accession>
<keyword evidence="2" id="KW-0862">Zinc</keyword>
<feature type="compositionally biased region" description="Low complexity" evidence="4">
    <location>
        <begin position="821"/>
        <end position="839"/>
    </location>
</feature>
<dbReference type="InParanoid" id="I7M3B9"/>
<dbReference type="GO" id="GO:0005886">
    <property type="term" value="C:plasma membrane"/>
    <property type="evidence" value="ECO:0007669"/>
    <property type="project" value="TreeGrafter"/>
</dbReference>
<evidence type="ECO:0000313" key="8">
    <source>
        <dbReference type="Proteomes" id="UP000009168"/>
    </source>
</evidence>
<keyword evidence="8" id="KW-1185">Reference proteome</keyword>
<dbReference type="InterPro" id="IPR000008">
    <property type="entry name" value="C2_dom"/>
</dbReference>
<dbReference type="SMART" id="SM00184">
    <property type="entry name" value="RING"/>
    <property type="match status" value="1"/>
</dbReference>
<organism evidence="7 8">
    <name type="scientific">Tetrahymena thermophila (strain SB210)</name>
    <dbReference type="NCBI Taxonomy" id="312017"/>
    <lineage>
        <taxon>Eukaryota</taxon>
        <taxon>Sar</taxon>
        <taxon>Alveolata</taxon>
        <taxon>Ciliophora</taxon>
        <taxon>Intramacronucleata</taxon>
        <taxon>Oligohymenophorea</taxon>
        <taxon>Hymenostomatida</taxon>
        <taxon>Tetrahymenina</taxon>
        <taxon>Tetrahymenidae</taxon>
        <taxon>Tetrahymena</taxon>
    </lineage>
</organism>
<dbReference type="GO" id="GO:0008270">
    <property type="term" value="F:zinc ion binding"/>
    <property type="evidence" value="ECO:0007669"/>
    <property type="project" value="UniProtKB-KW"/>
</dbReference>
<name>I7M3B9_TETTS</name>
<dbReference type="GO" id="GO:0005544">
    <property type="term" value="F:calcium-dependent phospholipid binding"/>
    <property type="evidence" value="ECO:0007669"/>
    <property type="project" value="InterPro"/>
</dbReference>
<feature type="compositionally biased region" description="Basic and acidic residues" evidence="4">
    <location>
        <begin position="779"/>
        <end position="790"/>
    </location>
</feature>
<dbReference type="Proteomes" id="UP000009168">
    <property type="component" value="Unassembled WGS sequence"/>
</dbReference>
<dbReference type="EMBL" id="GG662523">
    <property type="protein sequence ID" value="EAS02851.3"/>
    <property type="molecule type" value="Genomic_DNA"/>
</dbReference>
<dbReference type="PROSITE" id="PS50089">
    <property type="entry name" value="ZF_RING_2"/>
    <property type="match status" value="1"/>
</dbReference>